<protein>
    <submittedName>
        <fullName evidence="2">Uncharacterized protein</fullName>
    </submittedName>
</protein>
<feature type="compositionally biased region" description="Low complexity" evidence="1">
    <location>
        <begin position="136"/>
        <end position="150"/>
    </location>
</feature>
<comment type="caution">
    <text evidence="2">The sequence shown here is derived from an EMBL/GenBank/DDBJ whole genome shotgun (WGS) entry which is preliminary data.</text>
</comment>
<organism evidence="2 3">
    <name type="scientific">Rotaria socialis</name>
    <dbReference type="NCBI Taxonomy" id="392032"/>
    <lineage>
        <taxon>Eukaryota</taxon>
        <taxon>Metazoa</taxon>
        <taxon>Spiralia</taxon>
        <taxon>Gnathifera</taxon>
        <taxon>Rotifera</taxon>
        <taxon>Eurotatoria</taxon>
        <taxon>Bdelloidea</taxon>
        <taxon>Philodinida</taxon>
        <taxon>Philodinidae</taxon>
        <taxon>Rotaria</taxon>
    </lineage>
</organism>
<reference evidence="2" key="1">
    <citation type="submission" date="2021-02" db="EMBL/GenBank/DDBJ databases">
        <authorList>
            <person name="Nowell W R."/>
        </authorList>
    </citation>
    <scope>NUCLEOTIDE SEQUENCE</scope>
</reference>
<accession>A0A818ECJ6</accession>
<proteinExistence type="predicted"/>
<evidence type="ECO:0000313" key="3">
    <source>
        <dbReference type="Proteomes" id="UP000663872"/>
    </source>
</evidence>
<dbReference type="AlphaFoldDB" id="A0A818ECJ6"/>
<evidence type="ECO:0000313" key="2">
    <source>
        <dbReference type="EMBL" id="CAF3456343.1"/>
    </source>
</evidence>
<gene>
    <name evidence="2" type="ORF">GRG538_LOCUS14613</name>
</gene>
<dbReference type="EMBL" id="CAJNYT010002208">
    <property type="protein sequence ID" value="CAF3456343.1"/>
    <property type="molecule type" value="Genomic_DNA"/>
</dbReference>
<name>A0A818ECJ6_9BILA</name>
<sequence>MTSNSLNIPTNSSNFWSDRGYRKRKIDVIDCEEKSQHKIFFTEEKLIENMQLLSLDLSENRSISNSDNSKTDDEKSINQNEPDNLSEKETRFEIHKLFKNNLIRNNLQDSLINKLCDYERKKMSMQIVPYMPIHSIQSNNNNNNNISNTNVDEQEKKQENQNLSFGKVKEPEDRVFKRPLPPTSYTVEEPAENTTKRIPKMKRSYSQSMRFNSNLSVVELKPDRNDYSFQHSQTDYFVVEPCTPVVFLLCSAIDSTSSCLKPTSQTNQSSVQISEYFDFSSLSASTNNPFTSFNGNSFNMESIILTDIDDKMDDDI</sequence>
<feature type="region of interest" description="Disordered" evidence="1">
    <location>
        <begin position="61"/>
        <end position="88"/>
    </location>
</feature>
<dbReference type="Proteomes" id="UP000663872">
    <property type="component" value="Unassembled WGS sequence"/>
</dbReference>
<feature type="region of interest" description="Disordered" evidence="1">
    <location>
        <begin position="136"/>
        <end position="195"/>
    </location>
</feature>
<evidence type="ECO:0000256" key="1">
    <source>
        <dbReference type="SAM" id="MobiDB-lite"/>
    </source>
</evidence>
<feature type="compositionally biased region" description="Basic and acidic residues" evidence="1">
    <location>
        <begin position="167"/>
        <end position="176"/>
    </location>
</feature>